<proteinExistence type="predicted"/>
<protein>
    <submittedName>
        <fullName evidence="1">Uncharacterized protein</fullName>
    </submittedName>
</protein>
<dbReference type="STRING" id="44252.DJ90_2927"/>
<dbReference type="GeneID" id="77008617"/>
<dbReference type="OrthoDB" id="1955305at2"/>
<dbReference type="HOGENOM" id="CLU_209782_0_0_9"/>
<sequence>MTRKTFTTSIEEQIQKAFKQACKDNEEKMNDVLEAFMQGYVNGDFILEKQVKISITKKEK</sequence>
<dbReference type="GO" id="GO:0006355">
    <property type="term" value="P:regulation of DNA-templated transcription"/>
    <property type="evidence" value="ECO:0007669"/>
    <property type="project" value="InterPro"/>
</dbReference>
<keyword evidence="2" id="KW-1185">Reference proteome</keyword>
<reference evidence="1 2" key="1">
    <citation type="submission" date="2014-04" db="EMBL/GenBank/DDBJ databases">
        <authorList>
            <person name="Bishop-Lilly K.A."/>
            <person name="Broomall S.M."/>
            <person name="Chain P.S."/>
            <person name="Chertkov O."/>
            <person name="Coyne S.R."/>
            <person name="Daligault H.E."/>
            <person name="Davenport K.W."/>
            <person name="Erkkila T."/>
            <person name="Frey K.G."/>
            <person name="Gibbons H.S."/>
            <person name="Gu W."/>
            <person name="Jaissle J."/>
            <person name="Johnson S.L."/>
            <person name="Koroleva G.I."/>
            <person name="Ladner J.T."/>
            <person name="Lo C.-C."/>
            <person name="Minogue T.D."/>
            <person name="Munk C."/>
            <person name="Palacios G.F."/>
            <person name="Redden C.L."/>
            <person name="Rosenzweig C.N."/>
            <person name="Scholz M.B."/>
            <person name="Teshima H."/>
            <person name="Xu Y."/>
        </authorList>
    </citation>
    <scope>NUCLEOTIDE SEQUENCE [LARGE SCALE GENOMIC DNA]</scope>
    <source>
        <strain evidence="1 2">8244</strain>
    </source>
</reference>
<accession>A0A090Y3V7</accession>
<dbReference type="SUPFAM" id="SSF47598">
    <property type="entry name" value="Ribbon-helix-helix"/>
    <property type="match status" value="1"/>
</dbReference>
<dbReference type="Gene3D" id="1.10.1220.10">
    <property type="entry name" value="Met repressor-like"/>
    <property type="match status" value="1"/>
</dbReference>
<evidence type="ECO:0000313" key="1">
    <source>
        <dbReference type="EMBL" id="KFM93084.1"/>
    </source>
</evidence>
<dbReference type="InterPro" id="IPR010985">
    <property type="entry name" value="Ribbon_hlx_hlx"/>
</dbReference>
<name>A0A090Y3V7_PAEMA</name>
<gene>
    <name evidence="1" type="ORF">DJ90_2927</name>
</gene>
<dbReference type="EMBL" id="JMQA01000053">
    <property type="protein sequence ID" value="KFM93084.1"/>
    <property type="molecule type" value="Genomic_DNA"/>
</dbReference>
<dbReference type="AlphaFoldDB" id="A0A090Y3V7"/>
<dbReference type="PATRIC" id="fig|44252.3.peg.6233"/>
<evidence type="ECO:0000313" key="2">
    <source>
        <dbReference type="Proteomes" id="UP000029278"/>
    </source>
</evidence>
<dbReference type="Proteomes" id="UP000029278">
    <property type="component" value="Unassembled WGS sequence"/>
</dbReference>
<dbReference type="RefSeq" id="WP_036624625.1">
    <property type="nucleotide sequence ID" value="NZ_JAKOBR010000034.1"/>
</dbReference>
<organism evidence="1 2">
    <name type="scientific">Paenibacillus macerans</name>
    <name type="common">Bacillus macerans</name>
    <dbReference type="NCBI Taxonomy" id="44252"/>
    <lineage>
        <taxon>Bacteria</taxon>
        <taxon>Bacillati</taxon>
        <taxon>Bacillota</taxon>
        <taxon>Bacilli</taxon>
        <taxon>Bacillales</taxon>
        <taxon>Paenibacillaceae</taxon>
        <taxon>Paenibacillus</taxon>
    </lineage>
</organism>
<dbReference type="InterPro" id="IPR013321">
    <property type="entry name" value="Arc_rbn_hlx_hlx"/>
</dbReference>
<comment type="caution">
    <text evidence="1">The sequence shown here is derived from an EMBL/GenBank/DDBJ whole genome shotgun (WGS) entry which is preliminary data.</text>
</comment>